<dbReference type="AlphaFoldDB" id="B8BCC1"/>
<accession>B8BCC1</accession>
<evidence type="ECO:0000313" key="2">
    <source>
        <dbReference type="EMBL" id="EEC83863.1"/>
    </source>
</evidence>
<dbReference type="Pfam" id="PF13966">
    <property type="entry name" value="zf-RVT"/>
    <property type="match status" value="1"/>
</dbReference>
<name>B8BCC1_ORYSI</name>
<organism evidence="2 3">
    <name type="scientific">Oryza sativa subsp. indica</name>
    <name type="common">Rice</name>
    <dbReference type="NCBI Taxonomy" id="39946"/>
    <lineage>
        <taxon>Eukaryota</taxon>
        <taxon>Viridiplantae</taxon>
        <taxon>Streptophyta</taxon>
        <taxon>Embryophyta</taxon>
        <taxon>Tracheophyta</taxon>
        <taxon>Spermatophyta</taxon>
        <taxon>Magnoliopsida</taxon>
        <taxon>Liliopsida</taxon>
        <taxon>Poales</taxon>
        <taxon>Poaceae</taxon>
        <taxon>BOP clade</taxon>
        <taxon>Oryzoideae</taxon>
        <taxon>Oryzeae</taxon>
        <taxon>Oryzinae</taxon>
        <taxon>Oryza</taxon>
        <taxon>Oryza sativa</taxon>
    </lineage>
</organism>
<dbReference type="OMA" id="LGPHWDS"/>
<dbReference type="HOGENOM" id="CLU_000680_15_3_1"/>
<dbReference type="PANTHER" id="PTHR33116:SF78">
    <property type="entry name" value="OS12G0587133 PROTEIN"/>
    <property type="match status" value="1"/>
</dbReference>
<dbReference type="InterPro" id="IPR026960">
    <property type="entry name" value="RVT-Znf"/>
</dbReference>
<reference evidence="2 3" key="1">
    <citation type="journal article" date="2005" name="PLoS Biol.">
        <title>The genomes of Oryza sativa: a history of duplications.</title>
        <authorList>
            <person name="Yu J."/>
            <person name="Wang J."/>
            <person name="Lin W."/>
            <person name="Li S."/>
            <person name="Li H."/>
            <person name="Zhou J."/>
            <person name="Ni P."/>
            <person name="Dong W."/>
            <person name="Hu S."/>
            <person name="Zeng C."/>
            <person name="Zhang J."/>
            <person name="Zhang Y."/>
            <person name="Li R."/>
            <person name="Xu Z."/>
            <person name="Li S."/>
            <person name="Li X."/>
            <person name="Zheng H."/>
            <person name="Cong L."/>
            <person name="Lin L."/>
            <person name="Yin J."/>
            <person name="Geng J."/>
            <person name="Li G."/>
            <person name="Shi J."/>
            <person name="Liu J."/>
            <person name="Lv H."/>
            <person name="Li J."/>
            <person name="Wang J."/>
            <person name="Deng Y."/>
            <person name="Ran L."/>
            <person name="Shi X."/>
            <person name="Wang X."/>
            <person name="Wu Q."/>
            <person name="Li C."/>
            <person name="Ren X."/>
            <person name="Wang J."/>
            <person name="Wang X."/>
            <person name="Li D."/>
            <person name="Liu D."/>
            <person name="Zhang X."/>
            <person name="Ji Z."/>
            <person name="Zhao W."/>
            <person name="Sun Y."/>
            <person name="Zhang Z."/>
            <person name="Bao J."/>
            <person name="Han Y."/>
            <person name="Dong L."/>
            <person name="Ji J."/>
            <person name="Chen P."/>
            <person name="Wu S."/>
            <person name="Liu J."/>
            <person name="Xiao Y."/>
            <person name="Bu D."/>
            <person name="Tan J."/>
            <person name="Yang L."/>
            <person name="Ye C."/>
            <person name="Zhang J."/>
            <person name="Xu J."/>
            <person name="Zhou Y."/>
            <person name="Yu Y."/>
            <person name="Zhang B."/>
            <person name="Zhuang S."/>
            <person name="Wei H."/>
            <person name="Liu B."/>
            <person name="Lei M."/>
            <person name="Yu H."/>
            <person name="Li Y."/>
            <person name="Xu H."/>
            <person name="Wei S."/>
            <person name="He X."/>
            <person name="Fang L."/>
            <person name="Zhang Z."/>
            <person name="Zhang Y."/>
            <person name="Huang X."/>
            <person name="Su Z."/>
            <person name="Tong W."/>
            <person name="Li J."/>
            <person name="Tong Z."/>
            <person name="Li S."/>
            <person name="Ye J."/>
            <person name="Wang L."/>
            <person name="Fang L."/>
            <person name="Lei T."/>
            <person name="Chen C."/>
            <person name="Chen H."/>
            <person name="Xu Z."/>
            <person name="Li H."/>
            <person name="Huang H."/>
            <person name="Zhang F."/>
            <person name="Xu H."/>
            <person name="Li N."/>
            <person name="Zhao C."/>
            <person name="Li S."/>
            <person name="Dong L."/>
            <person name="Huang Y."/>
            <person name="Li L."/>
            <person name="Xi Y."/>
            <person name="Qi Q."/>
            <person name="Li W."/>
            <person name="Zhang B."/>
            <person name="Hu W."/>
            <person name="Zhang Y."/>
            <person name="Tian X."/>
            <person name="Jiao Y."/>
            <person name="Liang X."/>
            <person name="Jin J."/>
            <person name="Gao L."/>
            <person name="Zheng W."/>
            <person name="Hao B."/>
            <person name="Liu S."/>
            <person name="Wang W."/>
            <person name="Yuan L."/>
            <person name="Cao M."/>
            <person name="McDermott J."/>
            <person name="Samudrala R."/>
            <person name="Wang J."/>
            <person name="Wong G.K."/>
            <person name="Yang H."/>
        </authorList>
    </citation>
    <scope>NUCLEOTIDE SEQUENCE [LARGE SCALE GENOMIC DNA]</scope>
    <source>
        <strain evidence="3">cv. 93-11</strain>
    </source>
</reference>
<dbReference type="PANTHER" id="PTHR33116">
    <property type="entry name" value="REVERSE TRANSCRIPTASE ZINC-BINDING DOMAIN-CONTAINING PROTEIN-RELATED-RELATED"/>
    <property type="match status" value="1"/>
</dbReference>
<dbReference type="Proteomes" id="UP000007015">
    <property type="component" value="Chromosome 8"/>
</dbReference>
<gene>
    <name evidence="2" type="ORF">OsI_29844</name>
</gene>
<feature type="domain" description="Reverse transcriptase zinc-binding" evidence="1">
    <location>
        <begin position="210"/>
        <end position="291"/>
    </location>
</feature>
<protein>
    <recommendedName>
        <fullName evidence="1">Reverse transcriptase zinc-binding domain-containing protein</fullName>
    </recommendedName>
</protein>
<evidence type="ECO:0000313" key="3">
    <source>
        <dbReference type="Proteomes" id="UP000007015"/>
    </source>
</evidence>
<keyword evidence="3" id="KW-1185">Reference proteome</keyword>
<proteinExistence type="predicted"/>
<dbReference type="STRING" id="39946.B8BCC1"/>
<dbReference type="EMBL" id="CM000133">
    <property type="protein sequence ID" value="EEC83863.1"/>
    <property type="molecule type" value="Genomic_DNA"/>
</dbReference>
<dbReference type="Gramene" id="BGIOSGA026693-TA">
    <property type="protein sequence ID" value="BGIOSGA026693-PA"/>
    <property type="gene ID" value="BGIOSGA026693"/>
</dbReference>
<sequence>MSALLLPKGTIEAFDKKRRAFLWSGDDSCSGSSCLVAWDKVCTAREVGGLGIKNMHDQNCALLVKRLHHLHSTDSSWGRWIWQEHSGSALFCDNQLGPHWDSLSTLLPILQRLTRVQVGDGTRTSFWHDCWYGSSTFKDRFAPLFSHALNREATVAVFLSKPIEDQFAPRLSSTAETQLARLREMLQNFYLSNSTDLCPSRDAPGILRTKFIYSSTHMGLPLCKNWRFIWDNRAPPRVQFFAWLLAKDRLPTKANLHKKNIVPTAGCIVCNCADETATHLFLQCQFAQEFWRALRTSVVSNVQDLADLVAPCHLPVKHFQVFFLLCFWGLWNHRHDVVFRGLPNSRTRLVAKCIEDATLWAEHLSREDRPVVTNWKSLLSSSIRYD</sequence>
<evidence type="ECO:0000259" key="1">
    <source>
        <dbReference type="Pfam" id="PF13966"/>
    </source>
</evidence>